<dbReference type="Gene3D" id="3.60.21.10">
    <property type="match status" value="1"/>
</dbReference>
<accession>A0ABY6DGF7</accession>
<dbReference type="RefSeq" id="WP_263048795.1">
    <property type="nucleotide sequence ID" value="NZ_CP106738.1"/>
</dbReference>
<organism evidence="1 2">
    <name type="scientific">Roseovarius pelagicus</name>
    <dbReference type="NCBI Taxonomy" id="2980108"/>
    <lineage>
        <taxon>Bacteria</taxon>
        <taxon>Pseudomonadati</taxon>
        <taxon>Pseudomonadota</taxon>
        <taxon>Alphaproteobacteria</taxon>
        <taxon>Rhodobacterales</taxon>
        <taxon>Roseobacteraceae</taxon>
        <taxon>Roseovarius</taxon>
    </lineage>
</organism>
<dbReference type="Proteomes" id="UP001064087">
    <property type="component" value="Chromosome"/>
</dbReference>
<dbReference type="InterPro" id="IPR029052">
    <property type="entry name" value="Metallo-depent_PP-like"/>
</dbReference>
<evidence type="ECO:0000313" key="2">
    <source>
        <dbReference type="Proteomes" id="UP001064087"/>
    </source>
</evidence>
<reference evidence="1" key="1">
    <citation type="submission" date="2022-10" db="EMBL/GenBank/DDBJ databases">
        <title>Roseovarius pelagicus sp. nov., isolated from Arctic seawater.</title>
        <authorList>
            <person name="Hong Y.W."/>
            <person name="Hwang C.Y."/>
        </authorList>
    </citation>
    <scope>NUCLEOTIDE SEQUENCE</scope>
    <source>
        <strain evidence="1">HL-MP18</strain>
    </source>
</reference>
<gene>
    <name evidence="1" type="ORF">N7U68_08170</name>
</gene>
<evidence type="ECO:0008006" key="3">
    <source>
        <dbReference type="Google" id="ProtNLM"/>
    </source>
</evidence>
<sequence>MSTTDLHANLLPYDYYADKGDQPYGLARTATLIRAARAEASNVMLFDNGDACRARHLATSLRRPTAAGPGTTR</sequence>
<proteinExistence type="predicted"/>
<dbReference type="SUPFAM" id="SSF56300">
    <property type="entry name" value="Metallo-dependent phosphatases"/>
    <property type="match status" value="1"/>
</dbReference>
<dbReference type="EMBL" id="CP106738">
    <property type="protein sequence ID" value="UXX84600.1"/>
    <property type="molecule type" value="Genomic_DNA"/>
</dbReference>
<name>A0ABY6DGF7_9RHOB</name>
<evidence type="ECO:0000313" key="1">
    <source>
        <dbReference type="EMBL" id="UXX84600.1"/>
    </source>
</evidence>
<keyword evidence="2" id="KW-1185">Reference proteome</keyword>
<protein>
    <recommendedName>
        <fullName evidence="3">2',3'-cyclic-nucleotide 2'-phosphodiesterase / 3'-nucleotidase</fullName>
    </recommendedName>
</protein>